<evidence type="ECO:0000259" key="12">
    <source>
        <dbReference type="Pfam" id="PF07715"/>
    </source>
</evidence>
<dbReference type="InterPro" id="IPR008969">
    <property type="entry name" value="CarboxyPept-like_regulatory"/>
</dbReference>
<dbReference type="SUPFAM" id="SSF56935">
    <property type="entry name" value="Porins"/>
    <property type="match status" value="1"/>
</dbReference>
<dbReference type="InterPro" id="IPR023997">
    <property type="entry name" value="TonB-dep_OMP_SusC/RagA_CS"/>
</dbReference>
<sequence>MRLTILLLLVGFMQVSAVDSKHNSNKNIGSVATESAINMDQQMVSGVITDKDGELIPGVTVRVKGTTVGTVTDIDGKYAIAVDGADATLIFSFVGMLTQEISVSGQTQINIIMQTDAIGLEEVVVVGYGTMKKRDVTGAVTQVTEERLLDRPAFNVAQAIGGKVAGVKVIERSGAPGSEPMIRVRGTNSINSNNDPLFVVDGVVGVGNALRMLNPNEIETMDVLKDASATAIYGARGSNGVIIITTKRGISGEPTVEYNGYVTRATMNRKFYVLDAEQMMYVTTQAWMNVKKYASSPNWPAQFDYSIDPSAAGHSYAQMPHLFEQGSYSIPLIGDDGQTYRPRFDTNWESEIFKPSNSTNHQLNIRGGNEKAKFGIFMGYGLENGLLLDSKINRYSFKINGDMKLKEWLSVSANLGTNKNKELVNDVSYFSGGIARAAVEAYSILPIQYPNDESIYGNYAGKWSSNADFPAGETPHNPVHITNDTERYTDRTQITGDVTFNFKITQDLSFKTNLAFDASNRKWNEYSGRLIDTRSTAYIESENNFYWQNENYFNYNKTFGDHSVTGMVGLSWSEYTWENVNARNRYFFDDFYAWHNLEVGTDTRPQVRSWDGKNALNSYFARATYSYKNKYLLTATGRYDGSSKFGENSKYGFFPSGSIAWRIIEEDFMQDISSLSNLKLRLSVGKTGNQEIGSYVTQTFVGSTNVALGDAVYPGLYPDSFGNPDLKWETTTQYNAGLDVGLFNSRINGSFEVYYKLTEDMLLDVPLPLSTTTGSVRMNYGEVENKGVEFTINTHNIKSKDLNWFTDVTFAANHNEIKKLGPTGANIYRNYWVGGANTVLSEGESVASFFGLNRLGTYSTEEASLAARYGFVPGDVKYEDVNQDGIISFQDDGKIVGSAFPIFDMNINNNVSYKNFDFNIDIRFSYGAKKENRTNHSSEDRQAMANGKNSILNAWRPDHQDTDIGQVRPGNGGAYYQTYPDTHWIEDCSFIRGEGTTLGYTFSKSLLNKIGLSKLRVYGTAKNFFLLTEYTGYDPEGSDSGNMDSITPGMDFFMYPRPTTYTFGINVIF</sequence>
<feature type="domain" description="TonB-dependent receptor plug" evidence="12">
    <location>
        <begin position="132"/>
        <end position="241"/>
    </location>
</feature>
<comment type="caution">
    <text evidence="13">The sequence shown here is derived from an EMBL/GenBank/DDBJ whole genome shotgun (WGS) entry which is preliminary data.</text>
</comment>
<evidence type="ECO:0000256" key="8">
    <source>
        <dbReference type="PROSITE-ProRule" id="PRU01360"/>
    </source>
</evidence>
<dbReference type="Gene3D" id="2.170.130.10">
    <property type="entry name" value="TonB-dependent receptor, plug domain"/>
    <property type="match status" value="1"/>
</dbReference>
<keyword evidence="7 8" id="KW-0998">Cell outer membrane</keyword>
<dbReference type="InterPro" id="IPR000531">
    <property type="entry name" value="Beta-barrel_TonB"/>
</dbReference>
<dbReference type="Proteomes" id="UP001145087">
    <property type="component" value="Unassembled WGS sequence"/>
</dbReference>
<keyword evidence="6 8" id="KW-0472">Membrane</keyword>
<dbReference type="FunFam" id="2.60.40.1120:FF:000003">
    <property type="entry name" value="Outer membrane protein Omp121"/>
    <property type="match status" value="1"/>
</dbReference>
<keyword evidence="3 8" id="KW-1134">Transmembrane beta strand</keyword>
<evidence type="ECO:0000256" key="10">
    <source>
        <dbReference type="SAM" id="SignalP"/>
    </source>
</evidence>
<dbReference type="NCBIfam" id="TIGR04057">
    <property type="entry name" value="SusC_RagA_signa"/>
    <property type="match status" value="1"/>
</dbReference>
<keyword evidence="14" id="KW-1185">Reference proteome</keyword>
<keyword evidence="5 9" id="KW-0798">TonB box</keyword>
<dbReference type="InterPro" id="IPR036942">
    <property type="entry name" value="Beta-barrel_TonB_sf"/>
</dbReference>
<dbReference type="AlphaFoldDB" id="A0A9X3FEV1"/>
<evidence type="ECO:0000256" key="7">
    <source>
        <dbReference type="ARBA" id="ARBA00023237"/>
    </source>
</evidence>
<evidence type="ECO:0000256" key="1">
    <source>
        <dbReference type="ARBA" id="ARBA00004571"/>
    </source>
</evidence>
<dbReference type="FunFam" id="2.170.130.10:FF:000008">
    <property type="entry name" value="SusC/RagA family TonB-linked outer membrane protein"/>
    <property type="match status" value="1"/>
</dbReference>
<dbReference type="InterPro" id="IPR039426">
    <property type="entry name" value="TonB-dep_rcpt-like"/>
</dbReference>
<evidence type="ECO:0000313" key="13">
    <source>
        <dbReference type="EMBL" id="MCY1721403.1"/>
    </source>
</evidence>
<proteinExistence type="inferred from homology"/>
<evidence type="ECO:0000256" key="2">
    <source>
        <dbReference type="ARBA" id="ARBA00022448"/>
    </source>
</evidence>
<dbReference type="RefSeq" id="WP_343333733.1">
    <property type="nucleotide sequence ID" value="NZ_JAPOHD010000027.1"/>
</dbReference>
<evidence type="ECO:0000256" key="3">
    <source>
        <dbReference type="ARBA" id="ARBA00022452"/>
    </source>
</evidence>
<dbReference type="Gene3D" id="2.60.40.1120">
    <property type="entry name" value="Carboxypeptidase-like, regulatory domain"/>
    <property type="match status" value="1"/>
</dbReference>
<evidence type="ECO:0000256" key="6">
    <source>
        <dbReference type="ARBA" id="ARBA00023136"/>
    </source>
</evidence>
<dbReference type="Pfam" id="PF00593">
    <property type="entry name" value="TonB_dep_Rec_b-barrel"/>
    <property type="match status" value="1"/>
</dbReference>
<dbReference type="Pfam" id="PF13715">
    <property type="entry name" value="CarbopepD_reg_2"/>
    <property type="match status" value="1"/>
</dbReference>
<dbReference type="InterPro" id="IPR023996">
    <property type="entry name" value="TonB-dep_OMP_SusC/RagA"/>
</dbReference>
<feature type="signal peptide" evidence="10">
    <location>
        <begin position="1"/>
        <end position="17"/>
    </location>
</feature>
<evidence type="ECO:0000259" key="11">
    <source>
        <dbReference type="Pfam" id="PF00593"/>
    </source>
</evidence>
<dbReference type="InterPro" id="IPR012910">
    <property type="entry name" value="Plug_dom"/>
</dbReference>
<organism evidence="13 14">
    <name type="scientific">Draconibacterium aestuarii</name>
    <dbReference type="NCBI Taxonomy" id="2998507"/>
    <lineage>
        <taxon>Bacteria</taxon>
        <taxon>Pseudomonadati</taxon>
        <taxon>Bacteroidota</taxon>
        <taxon>Bacteroidia</taxon>
        <taxon>Marinilabiliales</taxon>
        <taxon>Prolixibacteraceae</taxon>
        <taxon>Draconibacterium</taxon>
    </lineage>
</organism>
<dbReference type="Pfam" id="PF07715">
    <property type="entry name" value="Plug"/>
    <property type="match status" value="1"/>
</dbReference>
<protein>
    <submittedName>
        <fullName evidence="13">TonB-dependent receptor</fullName>
    </submittedName>
</protein>
<feature type="chain" id="PRO_5040853991" evidence="10">
    <location>
        <begin position="18"/>
        <end position="1069"/>
    </location>
</feature>
<dbReference type="EMBL" id="JAPOHD010000027">
    <property type="protein sequence ID" value="MCY1721403.1"/>
    <property type="molecule type" value="Genomic_DNA"/>
</dbReference>
<comment type="similarity">
    <text evidence="8 9">Belongs to the TonB-dependent receptor family.</text>
</comment>
<accession>A0A9X3FEV1</accession>
<reference evidence="13" key="1">
    <citation type="submission" date="2022-11" db="EMBL/GenBank/DDBJ databases">
        <title>Marilongibacter aestuarii gen. nov., sp. nov., isolated from tidal flat sediment.</title>
        <authorList>
            <person name="Jiayan W."/>
        </authorList>
    </citation>
    <scope>NUCLEOTIDE SEQUENCE</scope>
    <source>
        <strain evidence="13">Z1-6</strain>
    </source>
</reference>
<dbReference type="NCBIfam" id="TIGR04056">
    <property type="entry name" value="OMP_RagA_SusC"/>
    <property type="match status" value="1"/>
</dbReference>
<keyword evidence="2 8" id="KW-0813">Transport</keyword>
<dbReference type="InterPro" id="IPR037066">
    <property type="entry name" value="Plug_dom_sf"/>
</dbReference>
<dbReference type="GO" id="GO:0009279">
    <property type="term" value="C:cell outer membrane"/>
    <property type="evidence" value="ECO:0007669"/>
    <property type="project" value="UniProtKB-SubCell"/>
</dbReference>
<evidence type="ECO:0000256" key="9">
    <source>
        <dbReference type="RuleBase" id="RU003357"/>
    </source>
</evidence>
<dbReference type="PROSITE" id="PS52016">
    <property type="entry name" value="TONB_DEPENDENT_REC_3"/>
    <property type="match status" value="1"/>
</dbReference>
<comment type="subcellular location">
    <subcellularLocation>
        <location evidence="1 8">Cell outer membrane</location>
        <topology evidence="1 8">Multi-pass membrane protein</topology>
    </subcellularLocation>
</comment>
<evidence type="ECO:0000256" key="5">
    <source>
        <dbReference type="ARBA" id="ARBA00023077"/>
    </source>
</evidence>
<keyword evidence="10" id="KW-0732">Signal</keyword>
<name>A0A9X3FEV1_9BACT</name>
<evidence type="ECO:0000313" key="14">
    <source>
        <dbReference type="Proteomes" id="UP001145087"/>
    </source>
</evidence>
<feature type="domain" description="TonB-dependent receptor-like beta-barrel" evidence="11">
    <location>
        <begin position="452"/>
        <end position="877"/>
    </location>
</feature>
<keyword evidence="4 8" id="KW-0812">Transmembrane</keyword>
<dbReference type="Gene3D" id="2.40.170.20">
    <property type="entry name" value="TonB-dependent receptor, beta-barrel domain"/>
    <property type="match status" value="1"/>
</dbReference>
<keyword evidence="13" id="KW-0675">Receptor</keyword>
<gene>
    <name evidence="13" type="ORF">OU798_13690</name>
</gene>
<dbReference type="SUPFAM" id="SSF49464">
    <property type="entry name" value="Carboxypeptidase regulatory domain-like"/>
    <property type="match status" value="1"/>
</dbReference>
<evidence type="ECO:0000256" key="4">
    <source>
        <dbReference type="ARBA" id="ARBA00022692"/>
    </source>
</evidence>